<gene>
    <name evidence="1" type="ORF">EcCFBP13530_23725</name>
</gene>
<dbReference type="InterPro" id="IPR009572">
    <property type="entry name" value="DUF1187"/>
</dbReference>
<evidence type="ECO:0000313" key="1">
    <source>
        <dbReference type="EMBL" id="TKK12451.1"/>
    </source>
</evidence>
<accession>A0AB38NXI2</accession>
<name>A0AB38NXI2_9ENTR</name>
<comment type="caution">
    <text evidence="1">The sequence shown here is derived from an EMBL/GenBank/DDBJ whole genome shotgun (WGS) entry which is preliminary data.</text>
</comment>
<evidence type="ECO:0000313" key="2">
    <source>
        <dbReference type="Proteomes" id="UP000306327"/>
    </source>
</evidence>
<dbReference type="RefSeq" id="WP_137273606.1">
    <property type="nucleotide sequence ID" value="NZ_QGAL01000017.1"/>
</dbReference>
<proteinExistence type="predicted"/>
<evidence type="ECO:0008006" key="3">
    <source>
        <dbReference type="Google" id="ProtNLM"/>
    </source>
</evidence>
<dbReference type="Pfam" id="PF06688">
    <property type="entry name" value="DUF1187"/>
    <property type="match status" value="1"/>
</dbReference>
<organism evidence="1 2">
    <name type="scientific">Enterobacter cancerogenus</name>
    <dbReference type="NCBI Taxonomy" id="69218"/>
    <lineage>
        <taxon>Bacteria</taxon>
        <taxon>Pseudomonadati</taxon>
        <taxon>Pseudomonadota</taxon>
        <taxon>Gammaproteobacteria</taxon>
        <taxon>Enterobacterales</taxon>
        <taxon>Enterobacteriaceae</taxon>
        <taxon>Enterobacter</taxon>
        <taxon>Enterobacter cloacae complex</taxon>
    </lineage>
</organism>
<protein>
    <recommendedName>
        <fullName evidence="3">DUF1187 family protein</fullName>
    </recommendedName>
</protein>
<sequence length="64" mass="7528">MYIIKATIVKPGSMPVEWTRYSPRPMTIKETILLISPSKKEIFKTHEKMKISILDFTCSRLEDR</sequence>
<dbReference type="Proteomes" id="UP000306327">
    <property type="component" value="Unassembled WGS sequence"/>
</dbReference>
<dbReference type="EMBL" id="QGAL01000017">
    <property type="protein sequence ID" value="TKK12451.1"/>
    <property type="molecule type" value="Genomic_DNA"/>
</dbReference>
<dbReference type="AlphaFoldDB" id="A0AB38NXI2"/>
<reference evidence="1 2" key="1">
    <citation type="journal article" date="2019" name="Sci. Rep.">
        <title>Differences in resource use lead to coexistence of seed-transmitted microbial populations.</title>
        <authorList>
            <person name="Torres-Cortes G."/>
            <person name="Garcia B.J."/>
            <person name="Compant S."/>
            <person name="Rezki S."/>
            <person name="Jones P."/>
            <person name="Preveaux A."/>
            <person name="Briand M."/>
            <person name="Roulet A."/>
            <person name="Bouchez O."/>
            <person name="Jacobson D."/>
            <person name="Barret M."/>
        </authorList>
    </citation>
    <scope>NUCLEOTIDE SEQUENCE [LARGE SCALE GENOMIC DNA]</scope>
    <source>
        <strain evidence="1 2">CFBP13530</strain>
    </source>
</reference>